<evidence type="ECO:0000313" key="4">
    <source>
        <dbReference type="Proteomes" id="UP001328107"/>
    </source>
</evidence>
<feature type="non-terminal residue" evidence="3">
    <location>
        <position position="1"/>
    </location>
</feature>
<keyword evidence="4" id="KW-1185">Reference proteome</keyword>
<sequence length="257" mass="28252">SSITSTATPSTLSSSHQTDTERALSPTPSTNSTNDRICPFSIALLLLLLQSFVVILLSCLPPSLSGILSLGMALFVYEVSPLPSPPPLASSLFQWISLHLPSLTRRRRPFFDEVNILQTYQPRARTMGHLFIPDPPTPAASDQRPERTKEDRDAFTAARDAVGQGEHYENQAIEAAAKKAEIDRFLQSSAGSSELIPTSKRIDFSKMTIAEIIEKRRKEKAEEGDGKGRGKTPTKEDDTTSPKDKTETCGVIKRENL</sequence>
<accession>A0AAN5C773</accession>
<feature type="compositionally biased region" description="Low complexity" evidence="1">
    <location>
        <begin position="1"/>
        <end position="15"/>
    </location>
</feature>
<keyword evidence="2" id="KW-0812">Transmembrane</keyword>
<organism evidence="3 4">
    <name type="scientific">Pristionchus mayeri</name>
    <dbReference type="NCBI Taxonomy" id="1317129"/>
    <lineage>
        <taxon>Eukaryota</taxon>
        <taxon>Metazoa</taxon>
        <taxon>Ecdysozoa</taxon>
        <taxon>Nematoda</taxon>
        <taxon>Chromadorea</taxon>
        <taxon>Rhabditida</taxon>
        <taxon>Rhabditina</taxon>
        <taxon>Diplogasteromorpha</taxon>
        <taxon>Diplogasteroidea</taxon>
        <taxon>Neodiplogasteridae</taxon>
        <taxon>Pristionchus</taxon>
    </lineage>
</organism>
<reference evidence="4" key="1">
    <citation type="submission" date="2022-10" db="EMBL/GenBank/DDBJ databases">
        <title>Genome assembly of Pristionchus species.</title>
        <authorList>
            <person name="Yoshida K."/>
            <person name="Sommer R.J."/>
        </authorList>
    </citation>
    <scope>NUCLEOTIDE SEQUENCE [LARGE SCALE GENOMIC DNA]</scope>
    <source>
        <strain evidence="4">RS5460</strain>
    </source>
</reference>
<keyword evidence="2" id="KW-0472">Membrane</keyword>
<dbReference type="Proteomes" id="UP001328107">
    <property type="component" value="Unassembled WGS sequence"/>
</dbReference>
<evidence type="ECO:0000313" key="3">
    <source>
        <dbReference type="EMBL" id="GMR32537.1"/>
    </source>
</evidence>
<evidence type="ECO:0000256" key="1">
    <source>
        <dbReference type="SAM" id="MobiDB-lite"/>
    </source>
</evidence>
<proteinExistence type="predicted"/>
<feature type="region of interest" description="Disordered" evidence="1">
    <location>
        <begin position="215"/>
        <end position="257"/>
    </location>
</feature>
<feature type="transmembrane region" description="Helical" evidence="2">
    <location>
        <begin position="40"/>
        <end position="60"/>
    </location>
</feature>
<gene>
    <name evidence="3" type="ORF">PMAYCL1PPCAC_02732</name>
</gene>
<comment type="caution">
    <text evidence="3">The sequence shown here is derived from an EMBL/GenBank/DDBJ whole genome shotgun (WGS) entry which is preliminary data.</text>
</comment>
<name>A0AAN5C773_9BILA</name>
<dbReference type="AlphaFoldDB" id="A0AAN5C773"/>
<evidence type="ECO:0000256" key="2">
    <source>
        <dbReference type="SAM" id="Phobius"/>
    </source>
</evidence>
<protein>
    <submittedName>
        <fullName evidence="3">Uncharacterized protein</fullName>
    </submittedName>
</protein>
<feature type="region of interest" description="Disordered" evidence="1">
    <location>
        <begin position="1"/>
        <end position="32"/>
    </location>
</feature>
<dbReference type="EMBL" id="BTRK01000001">
    <property type="protein sequence ID" value="GMR32537.1"/>
    <property type="molecule type" value="Genomic_DNA"/>
</dbReference>
<keyword evidence="2" id="KW-1133">Transmembrane helix</keyword>